<name>A0A418MBF4_9BACT</name>
<gene>
    <name evidence="1" type="ORF">DYU11_12015</name>
</gene>
<dbReference type="Proteomes" id="UP000283523">
    <property type="component" value="Unassembled WGS sequence"/>
</dbReference>
<comment type="caution">
    <text evidence="1">The sequence shown here is derived from an EMBL/GenBank/DDBJ whole genome shotgun (WGS) entry which is preliminary data.</text>
</comment>
<evidence type="ECO:0000313" key="2">
    <source>
        <dbReference type="Proteomes" id="UP000283523"/>
    </source>
</evidence>
<organism evidence="1 2">
    <name type="scientific">Fibrisoma montanum</name>
    <dbReference type="NCBI Taxonomy" id="2305895"/>
    <lineage>
        <taxon>Bacteria</taxon>
        <taxon>Pseudomonadati</taxon>
        <taxon>Bacteroidota</taxon>
        <taxon>Cytophagia</taxon>
        <taxon>Cytophagales</taxon>
        <taxon>Spirosomataceae</taxon>
        <taxon>Fibrisoma</taxon>
    </lineage>
</organism>
<protein>
    <submittedName>
        <fullName evidence="1">Uncharacterized protein</fullName>
    </submittedName>
</protein>
<reference evidence="1 2" key="1">
    <citation type="submission" date="2018-08" db="EMBL/GenBank/DDBJ databases">
        <title>Fibrisoma montanum sp. nov., isolated from Danxia mountain soil.</title>
        <authorList>
            <person name="Huang Y."/>
        </authorList>
    </citation>
    <scope>NUCLEOTIDE SEQUENCE [LARGE SCALE GENOMIC DNA]</scope>
    <source>
        <strain evidence="1 2">HYT19</strain>
    </source>
</reference>
<dbReference type="EMBL" id="QXED01000003">
    <property type="protein sequence ID" value="RIV23697.1"/>
    <property type="molecule type" value="Genomic_DNA"/>
</dbReference>
<accession>A0A418MBF4</accession>
<sequence>MNIDALCRYKLTPNQYLLLFLIHSRQYATMYKFGQEGPGFTAEEIGELVDRGFLLNLNKSGYYYVDLFVLTDEVRADLFEPDREKAALEFWNTYPILIRDSTTGQGCSLLATDKQRFLADYYTKVGYSADQHARVMEALHYAIDHDLIDIPLRDWFDSEQWTLLLEVKDLQTTA</sequence>
<dbReference type="AlphaFoldDB" id="A0A418MBF4"/>
<evidence type="ECO:0000313" key="1">
    <source>
        <dbReference type="EMBL" id="RIV23697.1"/>
    </source>
</evidence>
<proteinExistence type="predicted"/>
<keyword evidence="2" id="KW-1185">Reference proteome</keyword>